<sequence length="98" mass="10677">MPELINDLLSSQVFLVLARFVLTSFFWIAGIKAMALQKPANGAGMVEHGRQGVIVTRLLKIGVRGRRPRKLHGATTSAIDFSSFQEASADLQATAQPR</sequence>
<keyword evidence="1" id="KW-0472">Membrane</keyword>
<dbReference type="Proteomes" id="UP000660885">
    <property type="component" value="Unassembled WGS sequence"/>
</dbReference>
<feature type="transmembrane region" description="Helical" evidence="1">
    <location>
        <begin position="12"/>
        <end position="31"/>
    </location>
</feature>
<comment type="caution">
    <text evidence="2">The sequence shown here is derived from an EMBL/GenBank/DDBJ whole genome shotgun (WGS) entry which is preliminary data.</text>
</comment>
<evidence type="ECO:0000313" key="2">
    <source>
        <dbReference type="EMBL" id="MBL6082454.1"/>
    </source>
</evidence>
<protein>
    <submittedName>
        <fullName evidence="2">Uncharacterized protein</fullName>
    </submittedName>
</protein>
<organism evidence="2 3">
    <name type="scientific">Belnapia arida</name>
    <dbReference type="NCBI Taxonomy" id="2804533"/>
    <lineage>
        <taxon>Bacteria</taxon>
        <taxon>Pseudomonadati</taxon>
        <taxon>Pseudomonadota</taxon>
        <taxon>Alphaproteobacteria</taxon>
        <taxon>Acetobacterales</taxon>
        <taxon>Roseomonadaceae</taxon>
        <taxon>Belnapia</taxon>
    </lineage>
</organism>
<dbReference type="EMBL" id="JAETWB010000071">
    <property type="protein sequence ID" value="MBL6082454.1"/>
    <property type="molecule type" value="Genomic_DNA"/>
</dbReference>
<name>A0ABS1UCS6_9PROT</name>
<proteinExistence type="predicted"/>
<gene>
    <name evidence="2" type="ORF">JMJ56_31295</name>
</gene>
<keyword evidence="1" id="KW-0812">Transmembrane</keyword>
<keyword evidence="1" id="KW-1133">Transmembrane helix</keyword>
<reference evidence="2 3" key="1">
    <citation type="submission" date="2021-01" db="EMBL/GenBank/DDBJ databases">
        <title>Belnapia mucosa sp. nov. and Belnapia arida sp. nov., isolated from the Tabernas Desert (Almeria, Spain).</title>
        <authorList>
            <person name="Molina-Menor E."/>
            <person name="Vidal-Verdu A."/>
            <person name="Calonge A."/>
            <person name="Satari L."/>
            <person name="Pereto J."/>
            <person name="Porcar M."/>
        </authorList>
    </citation>
    <scope>NUCLEOTIDE SEQUENCE [LARGE SCALE GENOMIC DNA]</scope>
    <source>
        <strain evidence="2 3">T18</strain>
    </source>
</reference>
<keyword evidence="3" id="KW-1185">Reference proteome</keyword>
<dbReference type="RefSeq" id="WP_202835740.1">
    <property type="nucleotide sequence ID" value="NZ_JAETWB010000071.1"/>
</dbReference>
<evidence type="ECO:0000256" key="1">
    <source>
        <dbReference type="SAM" id="Phobius"/>
    </source>
</evidence>
<evidence type="ECO:0000313" key="3">
    <source>
        <dbReference type="Proteomes" id="UP000660885"/>
    </source>
</evidence>
<accession>A0ABS1UCS6</accession>